<dbReference type="RefSeq" id="WP_344822587.1">
    <property type="nucleotide sequence ID" value="NZ_BAABEZ010000004.1"/>
</dbReference>
<dbReference type="NCBIfam" id="NF010068">
    <property type="entry name" value="PRK13548.1"/>
    <property type="match status" value="1"/>
</dbReference>
<protein>
    <submittedName>
        <fullName evidence="7">Heme ABC transporter ATP-binding protein</fullName>
    </submittedName>
</protein>
<dbReference type="Pfam" id="PF00005">
    <property type="entry name" value="ABC_tran"/>
    <property type="match status" value="1"/>
</dbReference>
<dbReference type="SUPFAM" id="SSF52540">
    <property type="entry name" value="P-loop containing nucleoside triphosphate hydrolases"/>
    <property type="match status" value="1"/>
</dbReference>
<dbReference type="PANTHER" id="PTHR42794:SF1">
    <property type="entry name" value="HEMIN IMPORT ATP-BINDING PROTEIN HMUV"/>
    <property type="match status" value="1"/>
</dbReference>
<dbReference type="SMART" id="SM00382">
    <property type="entry name" value="AAA"/>
    <property type="match status" value="1"/>
</dbReference>
<dbReference type="EMBL" id="BAABEZ010000004">
    <property type="protein sequence ID" value="GAA4450382.1"/>
    <property type="molecule type" value="Genomic_DNA"/>
</dbReference>
<dbReference type="InterPro" id="IPR003593">
    <property type="entry name" value="AAA+_ATPase"/>
</dbReference>
<feature type="domain" description="ABC transporter" evidence="6">
    <location>
        <begin position="2"/>
        <end position="243"/>
    </location>
</feature>
<reference evidence="8" key="1">
    <citation type="journal article" date="2019" name="Int. J. Syst. Evol. Microbiol.">
        <title>The Global Catalogue of Microorganisms (GCM) 10K type strain sequencing project: providing services to taxonomists for standard genome sequencing and annotation.</title>
        <authorList>
            <consortium name="The Broad Institute Genomics Platform"/>
            <consortium name="The Broad Institute Genome Sequencing Center for Infectious Disease"/>
            <person name="Wu L."/>
            <person name="Ma J."/>
        </authorList>
    </citation>
    <scope>NUCLEOTIDE SEQUENCE [LARGE SCALE GENOMIC DNA]</scope>
    <source>
        <strain evidence="8">JCM 31921</strain>
    </source>
</reference>
<organism evidence="7 8">
    <name type="scientific">Rurimicrobium arvi</name>
    <dbReference type="NCBI Taxonomy" id="2049916"/>
    <lineage>
        <taxon>Bacteria</taxon>
        <taxon>Pseudomonadati</taxon>
        <taxon>Bacteroidota</taxon>
        <taxon>Chitinophagia</taxon>
        <taxon>Chitinophagales</taxon>
        <taxon>Chitinophagaceae</taxon>
        <taxon>Rurimicrobium</taxon>
    </lineage>
</organism>
<evidence type="ECO:0000256" key="2">
    <source>
        <dbReference type="ARBA" id="ARBA00022741"/>
    </source>
</evidence>
<comment type="caution">
    <text evidence="7">The sequence shown here is derived from an EMBL/GenBank/DDBJ whole genome shotgun (WGS) entry which is preliminary data.</text>
</comment>
<keyword evidence="1" id="KW-0813">Transport</keyword>
<dbReference type="InterPro" id="IPR003439">
    <property type="entry name" value="ABC_transporter-like_ATP-bd"/>
</dbReference>
<dbReference type="CDD" id="cd03214">
    <property type="entry name" value="ABC_Iron-Siderophores_B12_Hemin"/>
    <property type="match status" value="1"/>
</dbReference>
<evidence type="ECO:0000256" key="1">
    <source>
        <dbReference type="ARBA" id="ARBA00022448"/>
    </source>
</evidence>
<dbReference type="GO" id="GO:0005524">
    <property type="term" value="F:ATP binding"/>
    <property type="evidence" value="ECO:0007669"/>
    <property type="project" value="UniProtKB-KW"/>
</dbReference>
<dbReference type="PROSITE" id="PS50893">
    <property type="entry name" value="ABC_TRANSPORTER_2"/>
    <property type="match status" value="1"/>
</dbReference>
<dbReference type="Proteomes" id="UP001501410">
    <property type="component" value="Unassembled WGS sequence"/>
</dbReference>
<evidence type="ECO:0000256" key="4">
    <source>
        <dbReference type="ARBA" id="ARBA00022967"/>
    </source>
</evidence>
<comment type="function">
    <text evidence="5">Part of the ABC transporter complex HmuTUV involved in hemin import. Responsible for energy coupling to the transport system.</text>
</comment>
<gene>
    <name evidence="7" type="ORF">GCM10023092_06120</name>
</gene>
<proteinExistence type="predicted"/>
<evidence type="ECO:0000259" key="6">
    <source>
        <dbReference type="PROSITE" id="PS50893"/>
    </source>
</evidence>
<dbReference type="PANTHER" id="PTHR42794">
    <property type="entry name" value="HEMIN IMPORT ATP-BINDING PROTEIN HMUV"/>
    <property type="match status" value="1"/>
</dbReference>
<evidence type="ECO:0000313" key="8">
    <source>
        <dbReference type="Proteomes" id="UP001501410"/>
    </source>
</evidence>
<dbReference type="InterPro" id="IPR027417">
    <property type="entry name" value="P-loop_NTPase"/>
</dbReference>
<keyword evidence="2" id="KW-0547">Nucleotide-binding</keyword>
<evidence type="ECO:0000256" key="5">
    <source>
        <dbReference type="ARBA" id="ARBA00037066"/>
    </source>
</evidence>
<keyword evidence="3 7" id="KW-0067">ATP-binding</keyword>
<sequence>MITVKDLSYRVSAALNLKRLSFDIRPGGITAILGPNGAGKSTLIKLITGVLQADDGNIFLNHLPLTYWRNTDGLAQIAAVLHQQHTLQLPFTVKEIVMMGRYPHFKTRETEKDHRIVEEVMQQLGVHHLSARNVLTLSGGEQQRVHLARVLAQVSGPSSGEPKFLFMDEPSNNLDIVHQHTLLHIAGSFARKGNCVLVVLHDLNLALQYADNILLLQSGSIKASGHPETILSDDLLSEVYGFPLSIIRTPHCRHPIILAGLNTEHQKQLSCNHFKNQEQCPILS</sequence>
<name>A0ABP8MHE7_9BACT</name>
<accession>A0ABP8MHE7</accession>
<dbReference type="Gene3D" id="3.40.50.300">
    <property type="entry name" value="P-loop containing nucleotide triphosphate hydrolases"/>
    <property type="match status" value="1"/>
</dbReference>
<keyword evidence="4" id="KW-1278">Translocase</keyword>
<evidence type="ECO:0000256" key="3">
    <source>
        <dbReference type="ARBA" id="ARBA00022840"/>
    </source>
</evidence>
<evidence type="ECO:0000313" key="7">
    <source>
        <dbReference type="EMBL" id="GAA4450382.1"/>
    </source>
</evidence>
<keyword evidence="8" id="KW-1185">Reference proteome</keyword>